<dbReference type="OrthoDB" id="9773828at2"/>
<evidence type="ECO:0000313" key="3">
    <source>
        <dbReference type="EMBL" id="TYA11237.1"/>
    </source>
</evidence>
<feature type="domain" description="NADP-dependent oxidoreductase" evidence="2">
    <location>
        <begin position="28"/>
        <end position="332"/>
    </location>
</feature>
<accession>A0A5D0CR39</accession>
<dbReference type="AlphaFoldDB" id="A0A5D0CR39"/>
<dbReference type="InterPro" id="IPR050523">
    <property type="entry name" value="AKR_Detox_Biosynth"/>
</dbReference>
<dbReference type="SUPFAM" id="SSF51430">
    <property type="entry name" value="NAD(P)-linked oxidoreductase"/>
    <property type="match status" value="1"/>
</dbReference>
<dbReference type="GO" id="GO:0005829">
    <property type="term" value="C:cytosol"/>
    <property type="evidence" value="ECO:0007669"/>
    <property type="project" value="TreeGrafter"/>
</dbReference>
<dbReference type="Pfam" id="PF00248">
    <property type="entry name" value="Aldo_ket_red"/>
    <property type="match status" value="1"/>
</dbReference>
<keyword evidence="4" id="KW-1185">Reference proteome</keyword>
<name>A0A5D0CR39_9BACL</name>
<protein>
    <submittedName>
        <fullName evidence="3">Aldo/keto reductase</fullName>
    </submittedName>
</protein>
<organism evidence="3 4">
    <name type="scientific">Paenibacillus faecis</name>
    <dbReference type="NCBI Taxonomy" id="862114"/>
    <lineage>
        <taxon>Bacteria</taxon>
        <taxon>Bacillati</taxon>
        <taxon>Bacillota</taxon>
        <taxon>Bacilli</taxon>
        <taxon>Bacillales</taxon>
        <taxon>Paenibacillaceae</taxon>
        <taxon>Paenibacillus</taxon>
    </lineage>
</organism>
<evidence type="ECO:0000259" key="2">
    <source>
        <dbReference type="Pfam" id="PF00248"/>
    </source>
</evidence>
<dbReference type="Gene3D" id="3.20.20.100">
    <property type="entry name" value="NADP-dependent oxidoreductase domain"/>
    <property type="match status" value="1"/>
</dbReference>
<sequence>MGQAGLRKGAFRLEYREIGRSGIKASAVTLGAWGIGGGFQFPDTDDNESIRTIHAALDAGVNIIDTAPVYGFGHSEEVVGKAIQGRRDRTILSTKCGLWWGDEEGSYRFTWDGHRVKRNLSPRTIRVEVEESLRRLNTDYIDIYYTHNPAIEPFLTPIEETIGVLTDLKKEGKIRAIGASNCEPHHINSYLELGEISMVQRRYHMLSREVEAEILPLCQANGIGFHAYSPLANGLLTGKYDRNYKAPEGSSRAGDPLWGPELYPAVLEFVDGLGDIATGLNCSRASLAVAYLLAKGEHINVIFGARKEKHLQDHLRGAELKLSGELVTEIDRRIDAFYAHAQGIAR</sequence>
<comment type="caution">
    <text evidence="3">The sequence shown here is derived from an EMBL/GenBank/DDBJ whole genome shotgun (WGS) entry which is preliminary data.</text>
</comment>
<dbReference type="EMBL" id="VSDO01000004">
    <property type="protein sequence ID" value="TYA11237.1"/>
    <property type="molecule type" value="Genomic_DNA"/>
</dbReference>
<dbReference type="PANTHER" id="PTHR43364:SF4">
    <property type="entry name" value="NAD(P)-LINKED OXIDOREDUCTASE SUPERFAMILY PROTEIN"/>
    <property type="match status" value="1"/>
</dbReference>
<keyword evidence="1" id="KW-0560">Oxidoreductase</keyword>
<dbReference type="InterPro" id="IPR036812">
    <property type="entry name" value="NAD(P)_OxRdtase_dom_sf"/>
</dbReference>
<dbReference type="Proteomes" id="UP000325218">
    <property type="component" value="Unassembled WGS sequence"/>
</dbReference>
<dbReference type="InterPro" id="IPR023210">
    <property type="entry name" value="NADP_OxRdtase_dom"/>
</dbReference>
<dbReference type="PANTHER" id="PTHR43364">
    <property type="entry name" value="NADH-SPECIFIC METHYLGLYOXAL REDUCTASE-RELATED"/>
    <property type="match status" value="1"/>
</dbReference>
<evidence type="ECO:0000313" key="4">
    <source>
        <dbReference type="Proteomes" id="UP000325218"/>
    </source>
</evidence>
<evidence type="ECO:0000256" key="1">
    <source>
        <dbReference type="ARBA" id="ARBA00023002"/>
    </source>
</evidence>
<dbReference type="GO" id="GO:0016491">
    <property type="term" value="F:oxidoreductase activity"/>
    <property type="evidence" value="ECO:0007669"/>
    <property type="project" value="UniProtKB-KW"/>
</dbReference>
<gene>
    <name evidence="3" type="ORF">FRY98_18890</name>
</gene>
<proteinExistence type="predicted"/>
<reference evidence="3 4" key="1">
    <citation type="submission" date="2019-08" db="EMBL/GenBank/DDBJ databases">
        <title>Genome sequencing of Paenibacillus faecis DSM 23593(T).</title>
        <authorList>
            <person name="Kook J.-K."/>
            <person name="Park S.-N."/>
            <person name="Lim Y.K."/>
        </authorList>
    </citation>
    <scope>NUCLEOTIDE SEQUENCE [LARGE SCALE GENOMIC DNA]</scope>
    <source>
        <strain evidence="3 4">DSM 23593</strain>
    </source>
</reference>